<dbReference type="PROSITE" id="PS00471">
    <property type="entry name" value="SMALL_CYTOKINES_CXC"/>
    <property type="match status" value="1"/>
</dbReference>
<dbReference type="InterPro" id="IPR018048">
    <property type="entry name" value="Chemokine_CXC_CS"/>
</dbReference>
<comment type="subcellular location">
    <subcellularLocation>
        <location evidence="1 6">Secreted</location>
    </subcellularLocation>
</comment>
<keyword evidence="5" id="KW-1015">Disulfide bond</keyword>
<dbReference type="CDD" id="cd00273">
    <property type="entry name" value="Chemokine_CXC"/>
    <property type="match status" value="1"/>
</dbReference>
<dbReference type="InterPro" id="IPR001089">
    <property type="entry name" value="Chemokine_CXC"/>
</dbReference>
<dbReference type="FunFam" id="2.40.50.40:FF:000004">
    <property type="entry name" value="C-X-C motif chemokine"/>
    <property type="match status" value="1"/>
</dbReference>
<dbReference type="GO" id="GO:0006952">
    <property type="term" value="P:defense response"/>
    <property type="evidence" value="ECO:0007669"/>
    <property type="project" value="InterPro"/>
</dbReference>
<evidence type="ECO:0000313" key="9">
    <source>
        <dbReference type="Proteomes" id="UP000694421"/>
    </source>
</evidence>
<dbReference type="SMART" id="SM00199">
    <property type="entry name" value="SCY"/>
    <property type="match status" value="1"/>
</dbReference>
<name>A0A8D0C9Y1_SALMN</name>
<evidence type="ECO:0000256" key="4">
    <source>
        <dbReference type="ARBA" id="ARBA00022525"/>
    </source>
</evidence>
<accession>A0A8D0C9Y1</accession>
<keyword evidence="6" id="KW-0145">Chemotaxis</keyword>
<feature type="domain" description="Chemokine interleukin-8-like" evidence="7">
    <location>
        <begin position="50"/>
        <end position="111"/>
    </location>
</feature>
<dbReference type="Ensembl" id="ENSSMRT00000019314.1">
    <property type="protein sequence ID" value="ENSSMRP00000016504.1"/>
    <property type="gene ID" value="ENSSMRG00000012851.1"/>
</dbReference>
<proteinExistence type="inferred from homology"/>
<dbReference type="PANTHER" id="PTHR12015">
    <property type="entry name" value="SMALL INDUCIBLE CYTOKINE A"/>
    <property type="match status" value="1"/>
</dbReference>
<dbReference type="GO" id="GO:0006955">
    <property type="term" value="P:immune response"/>
    <property type="evidence" value="ECO:0007669"/>
    <property type="project" value="InterPro"/>
</dbReference>
<dbReference type="InterPro" id="IPR039809">
    <property type="entry name" value="Chemokine_b/g/d"/>
</dbReference>
<dbReference type="AlphaFoldDB" id="A0A8D0C9Y1"/>
<dbReference type="InterPro" id="IPR033899">
    <property type="entry name" value="CXC_Chemokine_domain"/>
</dbReference>
<keyword evidence="3 6" id="KW-0202">Cytokine</keyword>
<reference evidence="8" key="2">
    <citation type="submission" date="2025-09" db="UniProtKB">
        <authorList>
            <consortium name="Ensembl"/>
        </authorList>
    </citation>
    <scope>IDENTIFICATION</scope>
</reference>
<dbReference type="GO" id="GO:0005615">
    <property type="term" value="C:extracellular space"/>
    <property type="evidence" value="ECO:0007669"/>
    <property type="project" value="UniProtKB-UniRule"/>
</dbReference>
<dbReference type="InterPro" id="IPR036048">
    <property type="entry name" value="Interleukin_8-like_sf"/>
</dbReference>
<organism evidence="8 9">
    <name type="scientific">Salvator merianae</name>
    <name type="common">Argentine black and white tegu</name>
    <name type="synonym">Tupinambis merianae</name>
    <dbReference type="NCBI Taxonomy" id="96440"/>
    <lineage>
        <taxon>Eukaryota</taxon>
        <taxon>Metazoa</taxon>
        <taxon>Chordata</taxon>
        <taxon>Craniata</taxon>
        <taxon>Vertebrata</taxon>
        <taxon>Euteleostomi</taxon>
        <taxon>Lepidosauria</taxon>
        <taxon>Squamata</taxon>
        <taxon>Bifurcata</taxon>
        <taxon>Unidentata</taxon>
        <taxon>Episquamata</taxon>
        <taxon>Laterata</taxon>
        <taxon>Teiioidea</taxon>
        <taxon>Teiidae</taxon>
        <taxon>Salvator</taxon>
    </lineage>
</organism>
<dbReference type="GO" id="GO:0008009">
    <property type="term" value="F:chemokine activity"/>
    <property type="evidence" value="ECO:0007669"/>
    <property type="project" value="InterPro"/>
</dbReference>
<evidence type="ECO:0000256" key="2">
    <source>
        <dbReference type="ARBA" id="ARBA00010665"/>
    </source>
</evidence>
<dbReference type="Gene3D" id="2.40.50.40">
    <property type="match status" value="1"/>
</dbReference>
<dbReference type="Proteomes" id="UP000694421">
    <property type="component" value="Unplaced"/>
</dbReference>
<sequence>MGQAAPYWNKQPVPNWGGFLLEWDRAIPIQIAWPAPALAAAFGDSSEATLRGCKCLKNTSSAFSPKQIKSLQVIPSGIRCQNTEIILTLRNNWKVCVNPKVMWVKELIKQDPSF</sequence>
<protein>
    <recommendedName>
        <fullName evidence="6">C-X-C motif chemokine</fullName>
    </recommendedName>
</protein>
<evidence type="ECO:0000256" key="6">
    <source>
        <dbReference type="RuleBase" id="RU361149"/>
    </source>
</evidence>
<evidence type="ECO:0000256" key="3">
    <source>
        <dbReference type="ARBA" id="ARBA00022514"/>
    </source>
</evidence>
<dbReference type="SUPFAM" id="SSF54117">
    <property type="entry name" value="Interleukin 8-like chemokines"/>
    <property type="match status" value="1"/>
</dbReference>
<keyword evidence="4 6" id="KW-0964">Secreted</keyword>
<keyword evidence="9" id="KW-1185">Reference proteome</keyword>
<dbReference type="PRINTS" id="PR00437">
    <property type="entry name" value="SMALLCYTKCXC"/>
</dbReference>
<evidence type="ECO:0000259" key="7">
    <source>
        <dbReference type="SMART" id="SM00199"/>
    </source>
</evidence>
<reference evidence="8" key="1">
    <citation type="submission" date="2025-08" db="UniProtKB">
        <authorList>
            <consortium name="Ensembl"/>
        </authorList>
    </citation>
    <scope>IDENTIFICATION</scope>
</reference>
<dbReference type="Pfam" id="PF00048">
    <property type="entry name" value="IL8"/>
    <property type="match status" value="1"/>
</dbReference>
<comment type="similarity">
    <text evidence="2 6">Belongs to the intercrine alpha (chemokine CxC) family.</text>
</comment>
<evidence type="ECO:0000256" key="5">
    <source>
        <dbReference type="ARBA" id="ARBA00023157"/>
    </source>
</evidence>
<dbReference type="InterPro" id="IPR001811">
    <property type="entry name" value="Chemokine_IL8-like_dom"/>
</dbReference>
<evidence type="ECO:0000256" key="1">
    <source>
        <dbReference type="ARBA" id="ARBA00004613"/>
    </source>
</evidence>
<evidence type="ECO:0000313" key="8">
    <source>
        <dbReference type="Ensembl" id="ENSSMRP00000016504.1"/>
    </source>
</evidence>
<dbReference type="GeneTree" id="ENSGT00960000190413"/>